<dbReference type="EC" id="2.2.1.2" evidence="9"/>
<comment type="pathway">
    <text evidence="2 9">Carbohydrate degradation; pentose phosphate pathway; D-glyceraldehyde 3-phosphate and beta-D-fructose 6-phosphate from D-ribose 5-phosphate and D-xylulose 5-phosphate (non-oxidative stage): step 2/3.</text>
</comment>
<evidence type="ECO:0000313" key="11">
    <source>
        <dbReference type="Proteomes" id="UP000309885"/>
    </source>
</evidence>
<accession>A0A5R8LNR6</accession>
<evidence type="ECO:0000256" key="5">
    <source>
        <dbReference type="ARBA" id="ARBA00022679"/>
    </source>
</evidence>
<dbReference type="PROSITE" id="PS01054">
    <property type="entry name" value="TRANSALDOLASE_1"/>
    <property type="match status" value="1"/>
</dbReference>
<dbReference type="PANTHER" id="PTHR10683:SF36">
    <property type="entry name" value="TRANSALDOLASE"/>
    <property type="match status" value="1"/>
</dbReference>
<keyword evidence="6 9" id="KW-0570">Pentose shunt</keyword>
<evidence type="ECO:0000256" key="2">
    <source>
        <dbReference type="ARBA" id="ARBA00004857"/>
    </source>
</evidence>
<dbReference type="PROSITE" id="PS00958">
    <property type="entry name" value="TRANSALDOLASE_2"/>
    <property type="match status" value="1"/>
</dbReference>
<evidence type="ECO:0000256" key="3">
    <source>
        <dbReference type="ARBA" id="ARBA00005740"/>
    </source>
</evidence>
<comment type="function">
    <text evidence="9">Transaldolase is important for the balance of metabolites in the pentose-phosphate pathway.</text>
</comment>
<protein>
    <recommendedName>
        <fullName evidence="9">Probable transaldolase</fullName>
        <ecNumber evidence="9">2.2.1.2</ecNumber>
    </recommendedName>
</protein>
<dbReference type="CDD" id="cd00956">
    <property type="entry name" value="Transaldolase_FSA"/>
    <property type="match status" value="1"/>
</dbReference>
<name>A0A5R8LNR6_LACZE</name>
<dbReference type="GO" id="GO:0004801">
    <property type="term" value="F:transaldolase activity"/>
    <property type="evidence" value="ECO:0007669"/>
    <property type="project" value="UniProtKB-UniRule"/>
</dbReference>
<sequence>MKFFLDTADVKAIKRIEKLGLVDGVTTNPTIISREGRDFEEVIREISQIVDGPISAEVTALDPKNMVEEAEKMAKWSDNVVIKLPMTESGLLATHYLSQEGIKTNVTLVFSVTQGLMAAKSGATFVSPFVGRLDDIAVNGMELVSKLRQIFDRYEFTTEIIAASIRNREHVEQAALSGAHIATIPPQLFKSLWYHPLTDQGVARFTKDWEKYKQNRG</sequence>
<dbReference type="InterPro" id="IPR018225">
    <property type="entry name" value="Transaldolase_AS"/>
</dbReference>
<dbReference type="AlphaFoldDB" id="A0A5R8LNR6"/>
<dbReference type="InterPro" id="IPR001585">
    <property type="entry name" value="TAL/FSA"/>
</dbReference>
<dbReference type="NCBIfam" id="TIGR00875">
    <property type="entry name" value="fsa_talC_mipB"/>
    <property type="match status" value="1"/>
</dbReference>
<comment type="similarity">
    <text evidence="3 9">Belongs to the transaldolase family. Type 3B subfamily.</text>
</comment>
<evidence type="ECO:0000256" key="4">
    <source>
        <dbReference type="ARBA" id="ARBA00022490"/>
    </source>
</evidence>
<evidence type="ECO:0000313" key="10">
    <source>
        <dbReference type="EMBL" id="TLF38876.1"/>
    </source>
</evidence>
<keyword evidence="4 9" id="KW-0963">Cytoplasm</keyword>
<gene>
    <name evidence="10" type="primary">fsa</name>
    <name evidence="9" type="synonym">tal</name>
    <name evidence="10" type="ORF">FEI15_09445</name>
</gene>
<proteinExistence type="inferred from homology"/>
<dbReference type="HAMAP" id="MF_00494">
    <property type="entry name" value="Transaldolase_3b"/>
    <property type="match status" value="1"/>
</dbReference>
<evidence type="ECO:0000256" key="7">
    <source>
        <dbReference type="ARBA" id="ARBA00023270"/>
    </source>
</evidence>
<evidence type="ECO:0000256" key="1">
    <source>
        <dbReference type="ARBA" id="ARBA00004496"/>
    </source>
</evidence>
<keyword evidence="5 9" id="KW-0808">Transferase</keyword>
<dbReference type="GO" id="GO:0006098">
    <property type="term" value="P:pentose-phosphate shunt"/>
    <property type="evidence" value="ECO:0007669"/>
    <property type="project" value="UniProtKB-UniRule"/>
</dbReference>
<evidence type="ECO:0000256" key="8">
    <source>
        <dbReference type="ARBA" id="ARBA00048810"/>
    </source>
</evidence>
<comment type="caution">
    <text evidence="10">The sequence shown here is derived from an EMBL/GenBank/DDBJ whole genome shotgun (WGS) entry which is preliminary data.</text>
</comment>
<dbReference type="SUPFAM" id="SSF51569">
    <property type="entry name" value="Aldolase"/>
    <property type="match status" value="1"/>
</dbReference>
<dbReference type="RefSeq" id="WP_138131197.1">
    <property type="nucleotide sequence ID" value="NZ_VBWO01000008.1"/>
</dbReference>
<reference evidence="10 11" key="1">
    <citation type="submission" date="2019-05" db="EMBL/GenBank/DDBJ databases">
        <title>Genome-based reclassification of Lactobacillus casei as Lactobacillus casei subsp. casei. subsp.nov., description of Lactobacillus casei subsp. zeae subsp. nov., and emended description of Lactobacillus casei.</title>
        <authorList>
            <person name="Huang C.-H."/>
        </authorList>
    </citation>
    <scope>NUCLEOTIDE SEQUENCE [LARGE SCALE GENOMIC DNA]</scope>
    <source>
        <strain evidence="10 11">CRBIP24.44</strain>
    </source>
</reference>
<comment type="subcellular location">
    <subcellularLocation>
        <location evidence="1 9">Cytoplasm</location>
    </subcellularLocation>
</comment>
<dbReference type="GO" id="GO:0016832">
    <property type="term" value="F:aldehyde-lyase activity"/>
    <property type="evidence" value="ECO:0007669"/>
    <property type="project" value="InterPro"/>
</dbReference>
<evidence type="ECO:0000256" key="9">
    <source>
        <dbReference type="HAMAP-Rule" id="MF_00494"/>
    </source>
</evidence>
<dbReference type="InterPro" id="IPR033919">
    <property type="entry name" value="TSA/FSA_arc/bac"/>
</dbReference>
<comment type="catalytic activity">
    <reaction evidence="8 9">
        <text>D-sedoheptulose 7-phosphate + D-glyceraldehyde 3-phosphate = D-erythrose 4-phosphate + beta-D-fructose 6-phosphate</text>
        <dbReference type="Rhea" id="RHEA:17053"/>
        <dbReference type="ChEBI" id="CHEBI:16897"/>
        <dbReference type="ChEBI" id="CHEBI:57483"/>
        <dbReference type="ChEBI" id="CHEBI:57634"/>
        <dbReference type="ChEBI" id="CHEBI:59776"/>
        <dbReference type="EC" id="2.2.1.2"/>
    </reaction>
</comment>
<keyword evidence="7 9" id="KW-0704">Schiff base</keyword>
<dbReference type="InterPro" id="IPR004731">
    <property type="entry name" value="Transaldolase_3B/F6P_aldolase"/>
</dbReference>
<dbReference type="Gene3D" id="3.20.20.70">
    <property type="entry name" value="Aldolase class I"/>
    <property type="match status" value="1"/>
</dbReference>
<feature type="active site" description="Schiff-base intermediate with substrate" evidence="9">
    <location>
        <position position="83"/>
    </location>
</feature>
<dbReference type="InterPro" id="IPR013785">
    <property type="entry name" value="Aldolase_TIM"/>
</dbReference>
<dbReference type="Proteomes" id="UP000309885">
    <property type="component" value="Unassembled WGS sequence"/>
</dbReference>
<dbReference type="PANTHER" id="PTHR10683">
    <property type="entry name" value="TRANSALDOLASE"/>
    <property type="match status" value="1"/>
</dbReference>
<dbReference type="Pfam" id="PF00923">
    <property type="entry name" value="TAL_FSA"/>
    <property type="match status" value="1"/>
</dbReference>
<evidence type="ECO:0000256" key="6">
    <source>
        <dbReference type="ARBA" id="ARBA00023126"/>
    </source>
</evidence>
<dbReference type="InterPro" id="IPR022999">
    <property type="entry name" value="Transaldolase_3B"/>
</dbReference>
<dbReference type="UniPathway" id="UPA00115">
    <property type="reaction ID" value="UER00414"/>
</dbReference>
<dbReference type="EMBL" id="VBWO01000008">
    <property type="protein sequence ID" value="TLF38876.1"/>
    <property type="molecule type" value="Genomic_DNA"/>
</dbReference>
<organism evidence="10 11">
    <name type="scientific">Lacticaseibacillus zeae</name>
    <name type="common">Lactobacillus zeae</name>
    <dbReference type="NCBI Taxonomy" id="57037"/>
    <lineage>
        <taxon>Bacteria</taxon>
        <taxon>Bacillati</taxon>
        <taxon>Bacillota</taxon>
        <taxon>Bacilli</taxon>
        <taxon>Lactobacillales</taxon>
        <taxon>Lactobacillaceae</taxon>
        <taxon>Lacticaseibacillus</taxon>
    </lineage>
</organism>
<dbReference type="FunFam" id="3.20.20.70:FF:000018">
    <property type="entry name" value="Probable transaldolase"/>
    <property type="match status" value="1"/>
</dbReference>
<dbReference type="GO" id="GO:0005975">
    <property type="term" value="P:carbohydrate metabolic process"/>
    <property type="evidence" value="ECO:0007669"/>
    <property type="project" value="InterPro"/>
</dbReference>
<dbReference type="GO" id="GO:0005737">
    <property type="term" value="C:cytoplasm"/>
    <property type="evidence" value="ECO:0007669"/>
    <property type="project" value="UniProtKB-SubCell"/>
</dbReference>